<evidence type="ECO:0000313" key="2">
    <source>
        <dbReference type="Proteomes" id="UP001066276"/>
    </source>
</evidence>
<sequence>MLAQLLKQQASQNSVLSLRDQSGTLVHSQTVINKVFEGHLYTTYGGGGTRPDVGEEFLDVIDLPRLSDEDGVTMDDPINREKIWVALKQLKPSKMLGGDDLLTKFD</sequence>
<name>A0AAV7VHS6_PLEWA</name>
<accession>A0AAV7VHS6</accession>
<protein>
    <submittedName>
        <fullName evidence="1">Uncharacterized protein</fullName>
    </submittedName>
</protein>
<comment type="caution">
    <text evidence="1">The sequence shown here is derived from an EMBL/GenBank/DDBJ whole genome shotgun (WGS) entry which is preliminary data.</text>
</comment>
<dbReference type="EMBL" id="JANPWB010000003">
    <property type="protein sequence ID" value="KAJ1200451.1"/>
    <property type="molecule type" value="Genomic_DNA"/>
</dbReference>
<dbReference type="Proteomes" id="UP001066276">
    <property type="component" value="Chromosome 2_1"/>
</dbReference>
<reference evidence="1" key="1">
    <citation type="journal article" date="2022" name="bioRxiv">
        <title>Sequencing and chromosome-scale assembly of the giantPleurodeles waltlgenome.</title>
        <authorList>
            <person name="Brown T."/>
            <person name="Elewa A."/>
            <person name="Iarovenko S."/>
            <person name="Subramanian E."/>
            <person name="Araus A.J."/>
            <person name="Petzold A."/>
            <person name="Susuki M."/>
            <person name="Suzuki K.-i.T."/>
            <person name="Hayashi T."/>
            <person name="Toyoda A."/>
            <person name="Oliveira C."/>
            <person name="Osipova E."/>
            <person name="Leigh N.D."/>
            <person name="Simon A."/>
            <person name="Yun M.H."/>
        </authorList>
    </citation>
    <scope>NUCLEOTIDE SEQUENCE</scope>
    <source>
        <strain evidence="1">20211129_DDA</strain>
        <tissue evidence="1">Liver</tissue>
    </source>
</reference>
<keyword evidence="2" id="KW-1185">Reference proteome</keyword>
<proteinExistence type="predicted"/>
<evidence type="ECO:0000313" key="1">
    <source>
        <dbReference type="EMBL" id="KAJ1200451.1"/>
    </source>
</evidence>
<organism evidence="1 2">
    <name type="scientific">Pleurodeles waltl</name>
    <name type="common">Iberian ribbed newt</name>
    <dbReference type="NCBI Taxonomy" id="8319"/>
    <lineage>
        <taxon>Eukaryota</taxon>
        <taxon>Metazoa</taxon>
        <taxon>Chordata</taxon>
        <taxon>Craniata</taxon>
        <taxon>Vertebrata</taxon>
        <taxon>Euteleostomi</taxon>
        <taxon>Amphibia</taxon>
        <taxon>Batrachia</taxon>
        <taxon>Caudata</taxon>
        <taxon>Salamandroidea</taxon>
        <taxon>Salamandridae</taxon>
        <taxon>Pleurodelinae</taxon>
        <taxon>Pleurodeles</taxon>
    </lineage>
</organism>
<gene>
    <name evidence="1" type="ORF">NDU88_004275</name>
</gene>
<dbReference type="AlphaFoldDB" id="A0AAV7VHS6"/>